<evidence type="ECO:0000313" key="9">
    <source>
        <dbReference type="Proteomes" id="UP000285780"/>
    </source>
</evidence>
<dbReference type="SUPFAM" id="SSF56935">
    <property type="entry name" value="Porins"/>
    <property type="match status" value="1"/>
</dbReference>
<dbReference type="PANTHER" id="PTHR35093:SF8">
    <property type="entry name" value="OUTER MEMBRANE PROTEIN NMB0088-RELATED"/>
    <property type="match status" value="1"/>
</dbReference>
<keyword evidence="9" id="KW-1185">Reference proteome</keyword>
<dbReference type="GO" id="GO:0009279">
    <property type="term" value="C:cell outer membrane"/>
    <property type="evidence" value="ECO:0007669"/>
    <property type="project" value="UniProtKB-SubCell"/>
</dbReference>
<reference evidence="8 9" key="1">
    <citation type="submission" date="2018-09" db="EMBL/GenBank/DDBJ databases">
        <title>Genomic Encyclopedia of Archaeal and Bacterial Type Strains, Phase II (KMG-II): from individual species to whole genera.</title>
        <authorList>
            <person name="Goeker M."/>
        </authorList>
    </citation>
    <scope>NUCLEOTIDE SEQUENCE [LARGE SCALE GENOMIC DNA]</scope>
    <source>
        <strain evidence="8 9">DSM 16505</strain>
    </source>
</reference>
<organism evidence="8 9">
    <name type="scientific">Tenacibaculum lutimaris</name>
    <dbReference type="NCBI Taxonomy" id="285258"/>
    <lineage>
        <taxon>Bacteria</taxon>
        <taxon>Pseudomonadati</taxon>
        <taxon>Bacteroidota</taxon>
        <taxon>Flavobacteriia</taxon>
        <taxon>Flavobacteriales</taxon>
        <taxon>Flavobacteriaceae</taxon>
        <taxon>Tenacibaculum</taxon>
    </lineage>
</organism>
<evidence type="ECO:0000256" key="1">
    <source>
        <dbReference type="ARBA" id="ARBA00004571"/>
    </source>
</evidence>
<evidence type="ECO:0000313" key="8">
    <source>
        <dbReference type="EMBL" id="RKF04712.1"/>
    </source>
</evidence>
<name>A0A420E3N9_9FLAO</name>
<comment type="similarity">
    <text evidence="2">Belongs to the OmpP1/FadL family.</text>
</comment>
<keyword evidence="5" id="KW-0732">Signal</keyword>
<keyword evidence="7" id="KW-0998">Cell outer membrane</keyword>
<keyword evidence="3" id="KW-1134">Transmembrane beta strand</keyword>
<dbReference type="PANTHER" id="PTHR35093">
    <property type="entry name" value="OUTER MEMBRANE PROTEIN NMB0088-RELATED"/>
    <property type="match status" value="1"/>
</dbReference>
<dbReference type="GO" id="GO:0015483">
    <property type="term" value="F:long-chain fatty acid transporting porin activity"/>
    <property type="evidence" value="ECO:0007669"/>
    <property type="project" value="TreeGrafter"/>
</dbReference>
<protein>
    <recommendedName>
        <fullName evidence="10">Outer membrane protein transport protein (OMPP1/FadL/TodX)</fullName>
    </recommendedName>
</protein>
<comment type="caution">
    <text evidence="8">The sequence shown here is derived from an EMBL/GenBank/DDBJ whole genome shotgun (WGS) entry which is preliminary data.</text>
</comment>
<evidence type="ECO:0000256" key="5">
    <source>
        <dbReference type="ARBA" id="ARBA00022729"/>
    </source>
</evidence>
<evidence type="ECO:0000256" key="7">
    <source>
        <dbReference type="ARBA" id="ARBA00023237"/>
    </source>
</evidence>
<comment type="subcellular location">
    <subcellularLocation>
        <location evidence="1">Cell outer membrane</location>
        <topology evidence="1">Multi-pass membrane protein</topology>
    </subcellularLocation>
</comment>
<evidence type="ECO:0000256" key="2">
    <source>
        <dbReference type="ARBA" id="ARBA00008163"/>
    </source>
</evidence>
<dbReference type="InterPro" id="IPR005017">
    <property type="entry name" value="OMPP1/FadL/TodX"/>
</dbReference>
<evidence type="ECO:0008006" key="10">
    <source>
        <dbReference type="Google" id="ProtNLM"/>
    </source>
</evidence>
<evidence type="ECO:0000256" key="6">
    <source>
        <dbReference type="ARBA" id="ARBA00023136"/>
    </source>
</evidence>
<dbReference type="EMBL" id="RAQM01000006">
    <property type="protein sequence ID" value="RKF04712.1"/>
    <property type="molecule type" value="Genomic_DNA"/>
</dbReference>
<sequence length="450" mass="50574">MKRILALAIGIASTYTAYSQSLNYNDLGVLFSKDDNYGTARFEAMSGAFGALGGDISSFGINPAGSAVAIKSTFGVTLSNRNTEYTSNYYGNSTSTADDFFNITQAGGILSFDSAFSSDWNRFALTFNYRIKKDFSGFHAAEGNSQYLIYNEHVADPKTIKTQFDRSLDQYNSSYIDGKSSVFSLGFSSVHQNKLYVGASLNFHDLEFYREHLFNEVNDDIDGNILDVENYTESYIQGTGFSIGLGFIYKLNQNIRFGLAYETPTWYQEVLEDYYDELLMKRVENLGIPEDFDVIGPESYLYKFKSPSRFTASGAYVIGKQGLISVDYTYKDFKNIKYSGGNFTNTNTNFSNDYRNTHALNIGTEWRFDNLSVRGGYHYEKDPNLLLGSNTNNDNIQGFSAGLGYNFGNMKIDLSYSKSNNNEYYTIYQNSDLNIENNTSRISGTVTFSL</sequence>
<evidence type="ECO:0000256" key="4">
    <source>
        <dbReference type="ARBA" id="ARBA00022692"/>
    </source>
</evidence>
<evidence type="ECO:0000256" key="3">
    <source>
        <dbReference type="ARBA" id="ARBA00022452"/>
    </source>
</evidence>
<dbReference type="AlphaFoldDB" id="A0A420E3N9"/>
<keyword evidence="6" id="KW-0472">Membrane</keyword>
<accession>A0A420E3N9</accession>
<dbReference type="Proteomes" id="UP000285780">
    <property type="component" value="Unassembled WGS sequence"/>
</dbReference>
<keyword evidence="4" id="KW-0812">Transmembrane</keyword>
<dbReference type="Gene3D" id="2.40.160.60">
    <property type="entry name" value="Outer membrane protein transport protein (OMPP1/FadL/TodX)"/>
    <property type="match status" value="1"/>
</dbReference>
<gene>
    <name evidence="8" type="ORF">C8N26_0100</name>
</gene>
<proteinExistence type="inferred from homology"/>
<dbReference type="RefSeq" id="WP_120185577.1">
    <property type="nucleotide sequence ID" value="NZ_RAQM01000006.1"/>
</dbReference>